<sequence>FKVAIVGGGMTGLTAALHLDRLGIDFVLLEAYGDITPEVGASLALYPNFQRVIDQLGVLDDVRNASSELCSISCRNLEGQAMFRHDVAEALHKATGGYGIATFTRSALLRILYENISAEGKRRICTNTRVRRIEELQGDEGVRLHIDGGESINADVIIGADGIDSLVRSEMWRLATEVDPKAFEGDRAEDLATEFGCVYGLSAQTGDLDKHYAYQVSTQDMTIGVFGGPKSEACWFLFFKVDEDIAKRRGRDTVPTWTFAQGVEICEKYADAKITDTVTFGDIYKNQYRLSAPQACPNHCLKRWTYGRMICLGDSVAKTNPILAQGGAQGAESVLQLVDQLHEALLKQKLQDPTKERLPTIEVEGILMNVNKERQPRVTAFVENSQMIMRISAWSGWVFWFAGKYLTPWL</sequence>
<dbReference type="Proteomes" id="UP000799324">
    <property type="component" value="Unassembled WGS sequence"/>
</dbReference>
<keyword evidence="4" id="KW-0560">Oxidoreductase</keyword>
<evidence type="ECO:0000256" key="1">
    <source>
        <dbReference type="ARBA" id="ARBA00007992"/>
    </source>
</evidence>
<dbReference type="AlphaFoldDB" id="A0A6A6SMA8"/>
<dbReference type="Pfam" id="PF01494">
    <property type="entry name" value="FAD_binding_3"/>
    <property type="match status" value="1"/>
</dbReference>
<feature type="non-terminal residue" evidence="6">
    <location>
        <position position="410"/>
    </location>
</feature>
<evidence type="ECO:0000256" key="2">
    <source>
        <dbReference type="ARBA" id="ARBA00022630"/>
    </source>
</evidence>
<evidence type="ECO:0000256" key="3">
    <source>
        <dbReference type="ARBA" id="ARBA00022827"/>
    </source>
</evidence>
<feature type="non-terminal residue" evidence="6">
    <location>
        <position position="1"/>
    </location>
</feature>
<dbReference type="InterPro" id="IPR036188">
    <property type="entry name" value="FAD/NAD-bd_sf"/>
</dbReference>
<accession>A0A6A6SMA8</accession>
<keyword evidence="3" id="KW-0274">FAD</keyword>
<name>A0A6A6SMA8_9PLEO</name>
<organism evidence="6 7">
    <name type="scientific">Lophiostoma macrostomum CBS 122681</name>
    <dbReference type="NCBI Taxonomy" id="1314788"/>
    <lineage>
        <taxon>Eukaryota</taxon>
        <taxon>Fungi</taxon>
        <taxon>Dikarya</taxon>
        <taxon>Ascomycota</taxon>
        <taxon>Pezizomycotina</taxon>
        <taxon>Dothideomycetes</taxon>
        <taxon>Pleosporomycetidae</taxon>
        <taxon>Pleosporales</taxon>
        <taxon>Lophiostomataceae</taxon>
        <taxon>Lophiostoma</taxon>
    </lineage>
</organism>
<dbReference type="Gene3D" id="3.50.50.60">
    <property type="entry name" value="FAD/NAD(P)-binding domain"/>
    <property type="match status" value="1"/>
</dbReference>
<protein>
    <submittedName>
        <fullName evidence="6">FAD/NAD(P)-binding domain-containing protein</fullName>
    </submittedName>
</protein>
<evidence type="ECO:0000259" key="5">
    <source>
        <dbReference type="Pfam" id="PF01494"/>
    </source>
</evidence>
<dbReference type="PANTHER" id="PTHR47356:SF2">
    <property type="entry name" value="FAD-BINDING DOMAIN-CONTAINING PROTEIN-RELATED"/>
    <property type="match status" value="1"/>
</dbReference>
<proteinExistence type="inferred from homology"/>
<dbReference type="EMBL" id="MU004518">
    <property type="protein sequence ID" value="KAF2648849.1"/>
    <property type="molecule type" value="Genomic_DNA"/>
</dbReference>
<dbReference type="PRINTS" id="PR00420">
    <property type="entry name" value="RNGMNOXGNASE"/>
</dbReference>
<feature type="domain" description="FAD-binding" evidence="5">
    <location>
        <begin position="2"/>
        <end position="170"/>
    </location>
</feature>
<evidence type="ECO:0000256" key="4">
    <source>
        <dbReference type="ARBA" id="ARBA00023002"/>
    </source>
</evidence>
<reference evidence="6" key="1">
    <citation type="journal article" date="2020" name="Stud. Mycol.">
        <title>101 Dothideomycetes genomes: a test case for predicting lifestyles and emergence of pathogens.</title>
        <authorList>
            <person name="Haridas S."/>
            <person name="Albert R."/>
            <person name="Binder M."/>
            <person name="Bloem J."/>
            <person name="Labutti K."/>
            <person name="Salamov A."/>
            <person name="Andreopoulos B."/>
            <person name="Baker S."/>
            <person name="Barry K."/>
            <person name="Bills G."/>
            <person name="Bluhm B."/>
            <person name="Cannon C."/>
            <person name="Castanera R."/>
            <person name="Culley D."/>
            <person name="Daum C."/>
            <person name="Ezra D."/>
            <person name="Gonzalez J."/>
            <person name="Henrissat B."/>
            <person name="Kuo A."/>
            <person name="Liang C."/>
            <person name="Lipzen A."/>
            <person name="Lutzoni F."/>
            <person name="Magnuson J."/>
            <person name="Mondo S."/>
            <person name="Nolan M."/>
            <person name="Ohm R."/>
            <person name="Pangilinan J."/>
            <person name="Park H.-J."/>
            <person name="Ramirez L."/>
            <person name="Alfaro M."/>
            <person name="Sun H."/>
            <person name="Tritt A."/>
            <person name="Yoshinaga Y."/>
            <person name="Zwiers L.-H."/>
            <person name="Turgeon B."/>
            <person name="Goodwin S."/>
            <person name="Spatafora J."/>
            <person name="Crous P."/>
            <person name="Grigoriev I."/>
        </authorList>
    </citation>
    <scope>NUCLEOTIDE SEQUENCE</scope>
    <source>
        <strain evidence="6">CBS 122681</strain>
    </source>
</reference>
<dbReference type="PANTHER" id="PTHR47356">
    <property type="entry name" value="FAD-DEPENDENT MONOOXYGENASE ASQG-RELATED"/>
    <property type="match status" value="1"/>
</dbReference>
<keyword evidence="2" id="KW-0285">Flavoprotein</keyword>
<evidence type="ECO:0000313" key="7">
    <source>
        <dbReference type="Proteomes" id="UP000799324"/>
    </source>
</evidence>
<keyword evidence="7" id="KW-1185">Reference proteome</keyword>
<dbReference type="GO" id="GO:0071949">
    <property type="term" value="F:FAD binding"/>
    <property type="evidence" value="ECO:0007669"/>
    <property type="project" value="InterPro"/>
</dbReference>
<comment type="similarity">
    <text evidence="1">Belongs to the paxM FAD-dependent monooxygenase family.</text>
</comment>
<dbReference type="OrthoDB" id="10029326at2759"/>
<evidence type="ECO:0000313" key="6">
    <source>
        <dbReference type="EMBL" id="KAF2648849.1"/>
    </source>
</evidence>
<dbReference type="InterPro" id="IPR002938">
    <property type="entry name" value="FAD-bd"/>
</dbReference>
<dbReference type="GO" id="GO:0004497">
    <property type="term" value="F:monooxygenase activity"/>
    <property type="evidence" value="ECO:0007669"/>
    <property type="project" value="InterPro"/>
</dbReference>
<dbReference type="InterPro" id="IPR050562">
    <property type="entry name" value="FAD_mOase_fung"/>
</dbReference>
<gene>
    <name evidence="6" type="ORF">K491DRAFT_580779</name>
</gene>
<dbReference type="SUPFAM" id="SSF51905">
    <property type="entry name" value="FAD/NAD(P)-binding domain"/>
    <property type="match status" value="1"/>
</dbReference>